<dbReference type="AlphaFoldDB" id="A0A401RJ88"/>
<evidence type="ECO:0000313" key="2">
    <source>
        <dbReference type="EMBL" id="GCC18200.1"/>
    </source>
</evidence>
<organism evidence="2 3">
    <name type="scientific">Chiloscyllium punctatum</name>
    <name type="common">Brownbanded bambooshark</name>
    <name type="synonym">Hemiscyllium punctatum</name>
    <dbReference type="NCBI Taxonomy" id="137246"/>
    <lineage>
        <taxon>Eukaryota</taxon>
        <taxon>Metazoa</taxon>
        <taxon>Chordata</taxon>
        <taxon>Craniata</taxon>
        <taxon>Vertebrata</taxon>
        <taxon>Chondrichthyes</taxon>
        <taxon>Elasmobranchii</taxon>
        <taxon>Galeomorphii</taxon>
        <taxon>Galeoidea</taxon>
        <taxon>Orectolobiformes</taxon>
        <taxon>Hemiscylliidae</taxon>
        <taxon>Chiloscyllium</taxon>
    </lineage>
</organism>
<dbReference type="Proteomes" id="UP000287033">
    <property type="component" value="Unassembled WGS sequence"/>
</dbReference>
<feature type="compositionally biased region" description="Basic residues" evidence="1">
    <location>
        <begin position="126"/>
        <end position="136"/>
    </location>
</feature>
<dbReference type="EMBL" id="BEZZ01009818">
    <property type="protein sequence ID" value="GCC18200.1"/>
    <property type="molecule type" value="Genomic_DNA"/>
</dbReference>
<feature type="region of interest" description="Disordered" evidence="1">
    <location>
        <begin position="120"/>
        <end position="184"/>
    </location>
</feature>
<keyword evidence="3" id="KW-1185">Reference proteome</keyword>
<gene>
    <name evidence="2" type="ORF">chiPu_0022657</name>
</gene>
<name>A0A401RJ88_CHIPU</name>
<reference evidence="2 3" key="1">
    <citation type="journal article" date="2018" name="Nat. Ecol. Evol.">
        <title>Shark genomes provide insights into elasmobranch evolution and the origin of vertebrates.</title>
        <authorList>
            <person name="Hara Y"/>
            <person name="Yamaguchi K"/>
            <person name="Onimaru K"/>
            <person name="Kadota M"/>
            <person name="Koyanagi M"/>
            <person name="Keeley SD"/>
            <person name="Tatsumi K"/>
            <person name="Tanaka K"/>
            <person name="Motone F"/>
            <person name="Kageyama Y"/>
            <person name="Nozu R"/>
            <person name="Adachi N"/>
            <person name="Nishimura O"/>
            <person name="Nakagawa R"/>
            <person name="Tanegashima C"/>
            <person name="Kiyatake I"/>
            <person name="Matsumoto R"/>
            <person name="Murakumo K"/>
            <person name="Nishida K"/>
            <person name="Terakita A"/>
            <person name="Kuratani S"/>
            <person name="Sato K"/>
            <person name="Hyodo S Kuraku.S."/>
        </authorList>
    </citation>
    <scope>NUCLEOTIDE SEQUENCE [LARGE SCALE GENOMIC DNA]</scope>
</reference>
<feature type="region of interest" description="Disordered" evidence="1">
    <location>
        <begin position="57"/>
        <end position="96"/>
    </location>
</feature>
<evidence type="ECO:0000313" key="3">
    <source>
        <dbReference type="Proteomes" id="UP000287033"/>
    </source>
</evidence>
<proteinExistence type="predicted"/>
<evidence type="ECO:0000256" key="1">
    <source>
        <dbReference type="SAM" id="MobiDB-lite"/>
    </source>
</evidence>
<protein>
    <submittedName>
        <fullName evidence="2">Uncharacterized protein</fullName>
    </submittedName>
</protein>
<sequence length="203" mass="22697">MLHLYLPDGASETGRRLLGPCFKTGRVGYRHRRRPLAPARRGSTDSAAGRGWGALRTVHPGRQTHRGHGEPTCHTRFHAQPEGGRRARQRSLLSTPGVRQRILPGGYNTCHRNRRAAFPADPKSVAAHHQRRKCARRQPYLRGEWSQQRRSAKPQRGSMLGANSQDRRPSPVHGRRRISEVPAAYSSGRVSLIPALPEARSRG</sequence>
<comment type="caution">
    <text evidence="2">The sequence shown here is derived from an EMBL/GenBank/DDBJ whole genome shotgun (WGS) entry which is preliminary data.</text>
</comment>
<accession>A0A401RJ88</accession>